<evidence type="ECO:0000256" key="1">
    <source>
        <dbReference type="SAM" id="MobiDB-lite"/>
    </source>
</evidence>
<dbReference type="AlphaFoldDB" id="A0AAD5S260"/>
<dbReference type="Proteomes" id="UP001212841">
    <property type="component" value="Unassembled WGS sequence"/>
</dbReference>
<comment type="caution">
    <text evidence="3">The sequence shown here is derived from an EMBL/GenBank/DDBJ whole genome shotgun (WGS) entry which is preliminary data.</text>
</comment>
<sequence length="715" mass="81394">ASTYPLVSTVKSKIPQHKPERRRLRRPRITARAAEEPSSSSSPERKTRDLPLSSDDEDREETLFEHVQKHAGRSGIPLPATQYEAQLREREKEKREKLRKKQEQKRLHTISFVRTELSDFEHRLETNQPLLLSSSAPSSKSKSDSSILEPRDSALQESTPSSLDPKEIKRFLSLKAPMDTVNHVKMLSSFLPGVEVQQKQGREYLEKIRLRKLEEEASRKEREQRRRKILLGQQHAQEELEKAHLEESMIAKLMRQSKQERRIAEQLMQVRHEKQTLLQNRQFREHQYALRRQKDYADSLTHEHLLASHALQTYFHKVHLQLLQHREILAEKAAKKHQKIYKHCEEVVRSLVELGLRVAEYRGLNGGKDVPGRMLREWKVLFLGGKDVGRGYDVEMEKDRVETVMVGKERREGEAGLEGVDEEVLKGIVLLDEKEFEEYLGGTGFWSYPGDSNQPIKNEPLGQLIDTILSMTAPPEPVRELPKLPNVPLRLALIGKKFAGKMTLAKKLNEQYGLHLIVVEELVAEAIKLADPSHHHPETTSSKHHKKHLTKPQIGARIQAAMLAGSPPEDHHLIALVVDAIHQVPETQAHGGWVLVDFPRNRNQAVVLEKELSGYEDPKPIKLGNLKRSTPKDSRETSKDRTASKQPTTQKPVSATSADASDPRRRSLIAPTDMKSDTPSTPPQSGIDAVILLDIDNEVAIKRAQGRRVDTVTGK</sequence>
<dbReference type="PANTHER" id="PTHR14919:SF0">
    <property type="entry name" value="SPERM FLAGELLAR PROTEIN 2"/>
    <property type="match status" value="1"/>
</dbReference>
<accession>A0AAD5S260</accession>
<feature type="compositionally biased region" description="Low complexity" evidence="1">
    <location>
        <begin position="131"/>
        <end position="146"/>
    </location>
</feature>
<feature type="compositionally biased region" description="Polar residues" evidence="1">
    <location>
        <begin position="644"/>
        <end position="659"/>
    </location>
</feature>
<feature type="compositionally biased region" description="Low complexity" evidence="1">
    <location>
        <begin position="30"/>
        <end position="42"/>
    </location>
</feature>
<feature type="compositionally biased region" description="Basic residues" evidence="1">
    <location>
        <begin position="14"/>
        <end position="29"/>
    </location>
</feature>
<proteinExistence type="predicted"/>
<reference evidence="3" key="1">
    <citation type="submission" date="2020-05" db="EMBL/GenBank/DDBJ databases">
        <title>Phylogenomic resolution of chytrid fungi.</title>
        <authorList>
            <person name="Stajich J.E."/>
            <person name="Amses K."/>
            <person name="Simmons R."/>
            <person name="Seto K."/>
            <person name="Myers J."/>
            <person name="Bonds A."/>
            <person name="Quandt C.A."/>
            <person name="Barry K."/>
            <person name="Liu P."/>
            <person name="Grigoriev I."/>
            <person name="Longcore J.E."/>
            <person name="James T.Y."/>
        </authorList>
    </citation>
    <scope>NUCLEOTIDE SEQUENCE</scope>
    <source>
        <strain evidence="3">JEL0318</strain>
    </source>
</reference>
<feature type="region of interest" description="Disordered" evidence="1">
    <location>
        <begin position="617"/>
        <end position="687"/>
    </location>
</feature>
<keyword evidence="3" id="KW-0969">Cilium</keyword>
<feature type="domain" description="CPC1/SPEF2" evidence="2">
    <location>
        <begin position="253"/>
        <end position="386"/>
    </location>
</feature>
<dbReference type="SUPFAM" id="SSF52540">
    <property type="entry name" value="P-loop containing nucleoside triphosphate hydrolases"/>
    <property type="match status" value="1"/>
</dbReference>
<evidence type="ECO:0000259" key="2">
    <source>
        <dbReference type="Pfam" id="PF22946"/>
    </source>
</evidence>
<dbReference type="Pfam" id="PF22946">
    <property type="entry name" value="SPEF2_D5"/>
    <property type="match status" value="1"/>
</dbReference>
<feature type="compositionally biased region" description="Basic and acidic residues" evidence="1">
    <location>
        <begin position="86"/>
        <end position="96"/>
    </location>
</feature>
<feature type="region of interest" description="Disordered" evidence="1">
    <location>
        <begin position="1"/>
        <end position="106"/>
    </location>
</feature>
<keyword evidence="3" id="KW-0282">Flagellum</keyword>
<feature type="compositionally biased region" description="Polar residues" evidence="1">
    <location>
        <begin position="1"/>
        <end position="11"/>
    </location>
</feature>
<dbReference type="InterPro" id="IPR052634">
    <property type="entry name" value="Sperm_flagellar-bone_growth"/>
</dbReference>
<feature type="compositionally biased region" description="Basic and acidic residues" evidence="1">
    <location>
        <begin position="630"/>
        <end position="643"/>
    </location>
</feature>
<name>A0AAD5S260_9FUNG</name>
<dbReference type="PANTHER" id="PTHR14919">
    <property type="entry name" value="KPL2-RELATED"/>
    <property type="match status" value="1"/>
</dbReference>
<evidence type="ECO:0000313" key="3">
    <source>
        <dbReference type="EMBL" id="KAJ3032751.1"/>
    </source>
</evidence>
<dbReference type="EMBL" id="JADGJD010002401">
    <property type="protein sequence ID" value="KAJ3032751.1"/>
    <property type="molecule type" value="Genomic_DNA"/>
</dbReference>
<gene>
    <name evidence="3" type="primary">SPEF2_1</name>
    <name evidence="3" type="ORF">HK097_005122</name>
</gene>
<keyword evidence="4" id="KW-1185">Reference proteome</keyword>
<feature type="non-terminal residue" evidence="3">
    <location>
        <position position="1"/>
    </location>
</feature>
<keyword evidence="3" id="KW-0966">Cell projection</keyword>
<dbReference type="InterPro" id="IPR027417">
    <property type="entry name" value="P-loop_NTPase"/>
</dbReference>
<dbReference type="Gene3D" id="3.40.50.300">
    <property type="entry name" value="P-loop containing nucleotide triphosphate hydrolases"/>
    <property type="match status" value="1"/>
</dbReference>
<protein>
    <submittedName>
        <fullName evidence="3">Sperm flagellar protein 2</fullName>
    </submittedName>
</protein>
<evidence type="ECO:0000313" key="4">
    <source>
        <dbReference type="Proteomes" id="UP001212841"/>
    </source>
</evidence>
<organism evidence="3 4">
    <name type="scientific">Rhizophlyctis rosea</name>
    <dbReference type="NCBI Taxonomy" id="64517"/>
    <lineage>
        <taxon>Eukaryota</taxon>
        <taxon>Fungi</taxon>
        <taxon>Fungi incertae sedis</taxon>
        <taxon>Chytridiomycota</taxon>
        <taxon>Chytridiomycota incertae sedis</taxon>
        <taxon>Chytridiomycetes</taxon>
        <taxon>Rhizophlyctidales</taxon>
        <taxon>Rhizophlyctidaceae</taxon>
        <taxon>Rhizophlyctis</taxon>
    </lineage>
</organism>
<feature type="region of interest" description="Disordered" evidence="1">
    <location>
        <begin position="532"/>
        <end position="552"/>
    </location>
</feature>
<feature type="region of interest" description="Disordered" evidence="1">
    <location>
        <begin position="131"/>
        <end position="162"/>
    </location>
</feature>
<feature type="non-terminal residue" evidence="3">
    <location>
        <position position="715"/>
    </location>
</feature>
<dbReference type="InterPro" id="IPR054517">
    <property type="entry name" value="SPEF2_D5"/>
</dbReference>